<sequence length="553" mass="59826">MTSPQGPTPASDDAPRNDSNGPRLPPHLPDPEIEPRSRWLPSLVWVIPLIAALIGIALVIKSVTERGPVITISFISAEGLEPGKTQVKYKDVTVGSVKTITLSQDLSHVLVQVQLTKEGGKFAVKDSRFWVVRPRVGASGVSGLTTLLSGSYIGADAGRSTDSESNFVGLETPPPITGDQKGHQYTLHGDSLGSIDIGSPIFYRRVQVGQVVGFSLDKSGTGVTMRVFVSAPFDQYVGTNTRWWHASGVDLRLDSSGFKLNTQSLATVIVGGLSFQSPPGQNMGPQAPNDQTFRLASDEADAMREPDGTPLRVVMNFNQSLRGLSIGAPVDFRGIVLGQVTNIGIDYDPKTQSFTMPVTVNLYPDRLGKRFRESAPQPGTLAGENMLQELVKRGLRAQLRTGNLITSQLYVALDIFPKAAQAKVDVTKDPLELPTIPNTLDELQLQLADIAKKLDKVPFDQIGGNLNSALKNADQLFARLDKDVVPQARDTLTAAKQTFNSAQATLQQDSPMQSDVHQALQELTRTLQSLNALSDYLERHPEALLRGKSGDKP</sequence>
<keyword evidence="3" id="KW-0997">Cell inner membrane</keyword>
<keyword evidence="2" id="KW-1003">Cell membrane</keyword>
<evidence type="ECO:0000256" key="4">
    <source>
        <dbReference type="ARBA" id="ARBA00022692"/>
    </source>
</evidence>
<dbReference type="Pfam" id="PF02470">
    <property type="entry name" value="MlaD"/>
    <property type="match status" value="3"/>
</dbReference>
<feature type="domain" description="Mce/MlaD" evidence="9">
    <location>
        <begin position="67"/>
        <end position="157"/>
    </location>
</feature>
<keyword evidence="4 8" id="KW-0812">Transmembrane</keyword>
<proteinExistence type="predicted"/>
<dbReference type="EMBL" id="JAJITC010000011">
    <property type="protein sequence ID" value="MCC8404134.1"/>
    <property type="molecule type" value="Genomic_DNA"/>
</dbReference>
<evidence type="ECO:0000256" key="7">
    <source>
        <dbReference type="SAM" id="MobiDB-lite"/>
    </source>
</evidence>
<feature type="transmembrane region" description="Helical" evidence="8">
    <location>
        <begin position="39"/>
        <end position="60"/>
    </location>
</feature>
<keyword evidence="5 8" id="KW-1133">Transmembrane helix</keyword>
<evidence type="ECO:0000256" key="8">
    <source>
        <dbReference type="SAM" id="Phobius"/>
    </source>
</evidence>
<evidence type="ECO:0000256" key="5">
    <source>
        <dbReference type="ARBA" id="ARBA00022989"/>
    </source>
</evidence>
<dbReference type="RefSeq" id="WP_230562963.1">
    <property type="nucleotide sequence ID" value="NZ_JAJITC010000011.1"/>
</dbReference>
<evidence type="ECO:0000256" key="1">
    <source>
        <dbReference type="ARBA" id="ARBA00004533"/>
    </source>
</evidence>
<keyword evidence="6 8" id="KW-0472">Membrane</keyword>
<keyword evidence="11" id="KW-1185">Reference proteome</keyword>
<reference evidence="10 11" key="1">
    <citation type="submission" date="2021-11" db="EMBL/GenBank/DDBJ databases">
        <authorList>
            <person name="Oh E.-T."/>
            <person name="Kim S.-B."/>
        </authorList>
    </citation>
    <scope>NUCLEOTIDE SEQUENCE [LARGE SCALE GENOMIC DNA]</scope>
    <source>
        <strain evidence="10 11">MMS20-SJTN17</strain>
    </source>
</reference>
<evidence type="ECO:0000256" key="6">
    <source>
        <dbReference type="ARBA" id="ARBA00023136"/>
    </source>
</evidence>
<dbReference type="PANTHER" id="PTHR30462:SF0">
    <property type="entry name" value="INTERMEMBRANE TRANSPORT PROTEIN YEBT"/>
    <property type="match status" value="1"/>
</dbReference>
<dbReference type="InterPro" id="IPR051800">
    <property type="entry name" value="PqiA-PqiB_transport"/>
</dbReference>
<protein>
    <submittedName>
        <fullName evidence="10">MlaD family protein</fullName>
    </submittedName>
</protein>
<evidence type="ECO:0000313" key="10">
    <source>
        <dbReference type="EMBL" id="MCC8404134.1"/>
    </source>
</evidence>
<accession>A0ABS8KH81</accession>
<gene>
    <name evidence="10" type="ORF">LJ655_20000</name>
</gene>
<dbReference type="Proteomes" id="UP001430614">
    <property type="component" value="Unassembled WGS sequence"/>
</dbReference>
<dbReference type="PANTHER" id="PTHR30462">
    <property type="entry name" value="INTERMEMBRANE TRANSPORT PROTEIN PQIB-RELATED"/>
    <property type="match status" value="1"/>
</dbReference>
<comment type="subcellular location">
    <subcellularLocation>
        <location evidence="1">Cell inner membrane</location>
    </subcellularLocation>
</comment>
<feature type="domain" description="Mce/MlaD" evidence="9">
    <location>
        <begin position="182"/>
        <end position="241"/>
    </location>
</feature>
<name>A0ABS8KH81_9BURK</name>
<evidence type="ECO:0000256" key="3">
    <source>
        <dbReference type="ARBA" id="ARBA00022519"/>
    </source>
</evidence>
<feature type="domain" description="Mce/MlaD" evidence="9">
    <location>
        <begin position="311"/>
        <end position="414"/>
    </location>
</feature>
<evidence type="ECO:0000259" key="9">
    <source>
        <dbReference type="Pfam" id="PF02470"/>
    </source>
</evidence>
<feature type="region of interest" description="Disordered" evidence="7">
    <location>
        <begin position="1"/>
        <end position="32"/>
    </location>
</feature>
<evidence type="ECO:0000256" key="2">
    <source>
        <dbReference type="ARBA" id="ARBA00022475"/>
    </source>
</evidence>
<organism evidence="10 11">
    <name type="scientific">Paraburkholderia translucens</name>
    <dbReference type="NCBI Taxonomy" id="2886945"/>
    <lineage>
        <taxon>Bacteria</taxon>
        <taxon>Pseudomonadati</taxon>
        <taxon>Pseudomonadota</taxon>
        <taxon>Betaproteobacteria</taxon>
        <taxon>Burkholderiales</taxon>
        <taxon>Burkholderiaceae</taxon>
        <taxon>Paraburkholderia</taxon>
    </lineage>
</organism>
<dbReference type="InterPro" id="IPR003399">
    <property type="entry name" value="Mce/MlaD"/>
</dbReference>
<comment type="caution">
    <text evidence="10">The sequence shown here is derived from an EMBL/GenBank/DDBJ whole genome shotgun (WGS) entry which is preliminary data.</text>
</comment>
<evidence type="ECO:0000313" key="11">
    <source>
        <dbReference type="Proteomes" id="UP001430614"/>
    </source>
</evidence>